<organism evidence="1 2">
    <name type="scientific">Botryotinia fuckeliana (strain T4)</name>
    <name type="common">Noble rot fungus</name>
    <name type="synonym">Botrytis cinerea</name>
    <dbReference type="NCBI Taxonomy" id="999810"/>
    <lineage>
        <taxon>Eukaryota</taxon>
        <taxon>Fungi</taxon>
        <taxon>Dikarya</taxon>
        <taxon>Ascomycota</taxon>
        <taxon>Pezizomycotina</taxon>
        <taxon>Leotiomycetes</taxon>
        <taxon>Helotiales</taxon>
        <taxon>Sclerotiniaceae</taxon>
        <taxon>Botrytis</taxon>
    </lineage>
</organism>
<evidence type="ECO:0000313" key="2">
    <source>
        <dbReference type="Proteomes" id="UP000008177"/>
    </source>
</evidence>
<dbReference type="EMBL" id="FQ790353">
    <property type="protein sequence ID" value="CCD55074.1"/>
    <property type="molecule type" value="Genomic_DNA"/>
</dbReference>
<dbReference type="Proteomes" id="UP000008177">
    <property type="component" value="Unplaced contigs"/>
</dbReference>
<dbReference type="InParanoid" id="G2YTX6"/>
<gene>
    <name evidence="1" type="ORF">BofuT4_uP158950.1</name>
</gene>
<accession>G2YTX6</accession>
<evidence type="ECO:0000313" key="1">
    <source>
        <dbReference type="EMBL" id="CCD55074.1"/>
    </source>
</evidence>
<dbReference type="AlphaFoldDB" id="G2YTX6"/>
<protein>
    <submittedName>
        <fullName evidence="1">Uncharacterized protein</fullName>
    </submittedName>
</protein>
<sequence>MYIAKFIVSNCVILEQMGSDEQSTPTERMSERFAN</sequence>
<proteinExistence type="predicted"/>
<reference evidence="2" key="1">
    <citation type="journal article" date="2011" name="PLoS Genet.">
        <title>Genomic analysis of the necrotrophic fungal pathogens Sclerotinia sclerotiorum and Botrytis cinerea.</title>
        <authorList>
            <person name="Amselem J."/>
            <person name="Cuomo C.A."/>
            <person name="van Kan J.A."/>
            <person name="Viaud M."/>
            <person name="Benito E.P."/>
            <person name="Couloux A."/>
            <person name="Coutinho P.M."/>
            <person name="de Vries R.P."/>
            <person name="Dyer P.S."/>
            <person name="Fillinger S."/>
            <person name="Fournier E."/>
            <person name="Gout L."/>
            <person name="Hahn M."/>
            <person name="Kohn L."/>
            <person name="Lapalu N."/>
            <person name="Plummer K.M."/>
            <person name="Pradier J.M."/>
            <person name="Quevillon E."/>
            <person name="Sharon A."/>
            <person name="Simon A."/>
            <person name="ten Have A."/>
            <person name="Tudzynski B."/>
            <person name="Tudzynski P."/>
            <person name="Wincker P."/>
            <person name="Andrew M."/>
            <person name="Anthouard V."/>
            <person name="Beever R.E."/>
            <person name="Beffa R."/>
            <person name="Benoit I."/>
            <person name="Bouzid O."/>
            <person name="Brault B."/>
            <person name="Chen Z."/>
            <person name="Choquer M."/>
            <person name="Collemare J."/>
            <person name="Cotton P."/>
            <person name="Danchin E.G."/>
            <person name="Da Silva C."/>
            <person name="Gautier A."/>
            <person name="Giraud C."/>
            <person name="Giraud T."/>
            <person name="Gonzalez C."/>
            <person name="Grossetete S."/>
            <person name="Guldener U."/>
            <person name="Henrissat B."/>
            <person name="Howlett B.J."/>
            <person name="Kodira C."/>
            <person name="Kretschmer M."/>
            <person name="Lappartient A."/>
            <person name="Leroch M."/>
            <person name="Levis C."/>
            <person name="Mauceli E."/>
            <person name="Neuveglise C."/>
            <person name="Oeser B."/>
            <person name="Pearson M."/>
            <person name="Poulain J."/>
            <person name="Poussereau N."/>
            <person name="Quesneville H."/>
            <person name="Rascle C."/>
            <person name="Schumacher J."/>
            <person name="Segurens B."/>
            <person name="Sexton A."/>
            <person name="Silva E."/>
            <person name="Sirven C."/>
            <person name="Soanes D.M."/>
            <person name="Talbot N.J."/>
            <person name="Templeton M."/>
            <person name="Yandava C."/>
            <person name="Yarden O."/>
            <person name="Zeng Q."/>
            <person name="Rollins J.A."/>
            <person name="Lebrun M.H."/>
            <person name="Dickman M."/>
        </authorList>
    </citation>
    <scope>NUCLEOTIDE SEQUENCE [LARGE SCALE GENOMIC DNA]</scope>
    <source>
        <strain evidence="2">T4</strain>
    </source>
</reference>
<name>G2YTX6_BOTF4</name>
<dbReference type="HOGENOM" id="CLU_3368401_0_0_1"/>